<evidence type="ECO:0000313" key="3">
    <source>
        <dbReference type="Proteomes" id="UP001417504"/>
    </source>
</evidence>
<evidence type="ECO:0000313" key="2">
    <source>
        <dbReference type="EMBL" id="KAK9130893.1"/>
    </source>
</evidence>
<evidence type="ECO:0000256" key="1">
    <source>
        <dbReference type="SAM" id="Phobius"/>
    </source>
</evidence>
<dbReference type="AlphaFoldDB" id="A0AAP0JDE1"/>
<accession>A0AAP0JDE1</accession>
<protein>
    <submittedName>
        <fullName evidence="2">Uncharacterized protein</fullName>
    </submittedName>
</protein>
<sequence>MERRENSSSKFTIKFMVDTCFQSVSSLIFIYVLRVVLWAQLAVVYLFQFSGVDTEVAGNSRIRIRIHRSVVTQVAIVSGADKVESSKGKGPCLGDLL</sequence>
<keyword evidence="3" id="KW-1185">Reference proteome</keyword>
<comment type="caution">
    <text evidence="2">The sequence shown here is derived from an EMBL/GenBank/DDBJ whole genome shotgun (WGS) entry which is preliminary data.</text>
</comment>
<dbReference type="EMBL" id="JBBNAE010000004">
    <property type="protein sequence ID" value="KAK9130893.1"/>
    <property type="molecule type" value="Genomic_DNA"/>
</dbReference>
<keyword evidence="1" id="KW-1133">Transmembrane helix</keyword>
<dbReference type="Proteomes" id="UP001417504">
    <property type="component" value="Unassembled WGS sequence"/>
</dbReference>
<organism evidence="2 3">
    <name type="scientific">Stephania japonica</name>
    <dbReference type="NCBI Taxonomy" id="461633"/>
    <lineage>
        <taxon>Eukaryota</taxon>
        <taxon>Viridiplantae</taxon>
        <taxon>Streptophyta</taxon>
        <taxon>Embryophyta</taxon>
        <taxon>Tracheophyta</taxon>
        <taxon>Spermatophyta</taxon>
        <taxon>Magnoliopsida</taxon>
        <taxon>Ranunculales</taxon>
        <taxon>Menispermaceae</taxon>
        <taxon>Menispermoideae</taxon>
        <taxon>Cissampelideae</taxon>
        <taxon>Stephania</taxon>
    </lineage>
</organism>
<proteinExistence type="predicted"/>
<gene>
    <name evidence="2" type="ORF">Sjap_011380</name>
</gene>
<keyword evidence="1" id="KW-0812">Transmembrane</keyword>
<name>A0AAP0JDE1_9MAGN</name>
<feature type="transmembrane region" description="Helical" evidence="1">
    <location>
        <begin position="21"/>
        <end position="47"/>
    </location>
</feature>
<keyword evidence="1" id="KW-0472">Membrane</keyword>
<reference evidence="2 3" key="1">
    <citation type="submission" date="2024-01" db="EMBL/GenBank/DDBJ databases">
        <title>Genome assemblies of Stephania.</title>
        <authorList>
            <person name="Yang L."/>
        </authorList>
    </citation>
    <scope>NUCLEOTIDE SEQUENCE [LARGE SCALE GENOMIC DNA]</scope>
    <source>
        <strain evidence="2">QJT</strain>
        <tissue evidence="2">Leaf</tissue>
    </source>
</reference>